<evidence type="ECO:0000256" key="1">
    <source>
        <dbReference type="SAM" id="Phobius"/>
    </source>
</evidence>
<feature type="transmembrane region" description="Helical" evidence="1">
    <location>
        <begin position="108"/>
        <end position="132"/>
    </location>
</feature>
<dbReference type="Proteomes" id="UP000275846">
    <property type="component" value="Unassembled WGS sequence"/>
</dbReference>
<dbReference type="EMBL" id="UYSU01034228">
    <property type="protein sequence ID" value="VDL94000.1"/>
    <property type="molecule type" value="Genomic_DNA"/>
</dbReference>
<reference evidence="4" key="1">
    <citation type="submission" date="2016-06" db="UniProtKB">
        <authorList>
            <consortium name="WormBaseParasite"/>
        </authorList>
    </citation>
    <scope>IDENTIFICATION</scope>
</reference>
<sequence length="139" mass="14938">MFPYVIVALTGISIILMIISLGIPNWPCGAIFAGCFGPLGIFQNDLRAVGALLCISVILMFVTLGFAVAVLWMKQRWVPPTGFAIGVAASIFAIAGVFTYYSRVRADWSAFLAAISMTIIIQITVLLGTNFIKSVKESS</sequence>
<evidence type="ECO:0000313" key="4">
    <source>
        <dbReference type="WBParaSite" id="SSLN_0000790201-mRNA-1"/>
    </source>
</evidence>
<keyword evidence="1" id="KW-0472">Membrane</keyword>
<name>A0A183STR7_SCHSO</name>
<feature type="transmembrane region" description="Helical" evidence="1">
    <location>
        <begin position="46"/>
        <end position="71"/>
    </location>
</feature>
<evidence type="ECO:0000313" key="3">
    <source>
        <dbReference type="Proteomes" id="UP000275846"/>
    </source>
</evidence>
<dbReference type="OrthoDB" id="6265090at2759"/>
<reference evidence="2 3" key="2">
    <citation type="submission" date="2018-11" db="EMBL/GenBank/DDBJ databases">
        <authorList>
            <consortium name="Pathogen Informatics"/>
        </authorList>
    </citation>
    <scope>NUCLEOTIDE SEQUENCE [LARGE SCALE GENOMIC DNA]</scope>
    <source>
        <strain evidence="2 3">NST_G2</strain>
    </source>
</reference>
<keyword evidence="3" id="KW-1185">Reference proteome</keyword>
<keyword evidence="1" id="KW-1133">Transmembrane helix</keyword>
<organism evidence="4">
    <name type="scientific">Schistocephalus solidus</name>
    <name type="common">Tapeworm</name>
    <dbReference type="NCBI Taxonomy" id="70667"/>
    <lineage>
        <taxon>Eukaryota</taxon>
        <taxon>Metazoa</taxon>
        <taxon>Spiralia</taxon>
        <taxon>Lophotrochozoa</taxon>
        <taxon>Platyhelminthes</taxon>
        <taxon>Cestoda</taxon>
        <taxon>Eucestoda</taxon>
        <taxon>Diphyllobothriidea</taxon>
        <taxon>Diphyllobothriidae</taxon>
        <taxon>Schistocephalus</taxon>
    </lineage>
</organism>
<feature type="transmembrane region" description="Helical" evidence="1">
    <location>
        <begin position="83"/>
        <end position="102"/>
    </location>
</feature>
<accession>A0A183STR7</accession>
<protein>
    <submittedName>
        <fullName evidence="4">Transmembrane protein</fullName>
    </submittedName>
</protein>
<feature type="transmembrane region" description="Helical" evidence="1">
    <location>
        <begin position="5"/>
        <end position="26"/>
    </location>
</feature>
<dbReference type="AlphaFoldDB" id="A0A183STR7"/>
<gene>
    <name evidence="2" type="ORF">SSLN_LOCUS7615</name>
</gene>
<proteinExistence type="predicted"/>
<keyword evidence="1" id="KW-0812">Transmembrane</keyword>
<dbReference type="WBParaSite" id="SSLN_0000790201-mRNA-1">
    <property type="protein sequence ID" value="SSLN_0000790201-mRNA-1"/>
    <property type="gene ID" value="SSLN_0000790201"/>
</dbReference>
<evidence type="ECO:0000313" key="2">
    <source>
        <dbReference type="EMBL" id="VDL94000.1"/>
    </source>
</evidence>